<dbReference type="Gene3D" id="3.30.1950.10">
    <property type="entry name" value="wza like domain"/>
    <property type="match status" value="1"/>
</dbReference>
<dbReference type="EMBL" id="CAACVJ010000686">
    <property type="protein sequence ID" value="VEP18424.1"/>
    <property type="molecule type" value="Genomic_DNA"/>
</dbReference>
<feature type="region of interest" description="Disordered" evidence="2">
    <location>
        <begin position="49"/>
        <end position="76"/>
    </location>
</feature>
<accession>A0A563W414</accession>
<evidence type="ECO:0000313" key="6">
    <source>
        <dbReference type="Proteomes" id="UP000320055"/>
    </source>
</evidence>
<dbReference type="OrthoDB" id="9793939at2"/>
<dbReference type="PANTHER" id="PTHR33619">
    <property type="entry name" value="POLYSACCHARIDE EXPORT PROTEIN GFCE-RELATED"/>
    <property type="match status" value="1"/>
</dbReference>
<sequence>MFLSKKTIKFTTQPKLLGLFLGTSLWCFLNYSFFVSCGYTQVPIKLPEENRPETGETAPVEPSTPTFNLDNPPPEPEPVPAFDSVTSPELNTYRLDSGDGISISVPLYPEFNSVGTLDAEGNVIMPILGRISLTGLTISEVESKISYELGSRFVQEPPDVLASITLTRPAQVNILGEVVRPGFYGFVAGSPITQVLQGAGGSTNDADLRSVVVRRRLRDGSLLEQKVDLYSALIEGEQLPPVFLQGGDTIVVSQLEPGEDKNYNRSLVARSTLPQQSITVRVVLPSNTGTSVRNLVLPNGSTFIDAVASLPAGDPLLQKQEIGLFRFDPDTGGIVSQSLDTREVVQANSAQNVPLEDEDVIVVGRTLLGKVFNAFNVITTPLRSFFGFRSLFNNIFD</sequence>
<dbReference type="Proteomes" id="UP000320055">
    <property type="component" value="Unassembled WGS sequence"/>
</dbReference>
<proteinExistence type="predicted"/>
<name>A0A563W414_9CYAN</name>
<dbReference type="Pfam" id="PF10531">
    <property type="entry name" value="SLBB"/>
    <property type="match status" value="1"/>
</dbReference>
<dbReference type="GO" id="GO:0015159">
    <property type="term" value="F:polysaccharide transmembrane transporter activity"/>
    <property type="evidence" value="ECO:0007669"/>
    <property type="project" value="InterPro"/>
</dbReference>
<feature type="domain" description="Soluble ligand binding" evidence="4">
    <location>
        <begin position="172"/>
        <end position="221"/>
    </location>
</feature>
<protein>
    <submittedName>
        <fullName evidence="5">Soluble ligand binding domain protein</fullName>
    </submittedName>
</protein>
<dbReference type="InterPro" id="IPR003715">
    <property type="entry name" value="Poly_export_N"/>
</dbReference>
<dbReference type="AlphaFoldDB" id="A0A563W414"/>
<dbReference type="Pfam" id="PF02563">
    <property type="entry name" value="Poly_export"/>
    <property type="match status" value="1"/>
</dbReference>
<evidence type="ECO:0000259" key="3">
    <source>
        <dbReference type="Pfam" id="PF02563"/>
    </source>
</evidence>
<gene>
    <name evidence="5" type="ORF">H1P_790008</name>
</gene>
<dbReference type="InterPro" id="IPR019554">
    <property type="entry name" value="Soluble_ligand-bd"/>
</dbReference>
<reference evidence="5 6" key="1">
    <citation type="submission" date="2019-01" db="EMBL/GenBank/DDBJ databases">
        <authorList>
            <person name="Brito A."/>
        </authorList>
    </citation>
    <scope>NUCLEOTIDE SEQUENCE [LARGE SCALE GENOMIC DNA]</scope>
    <source>
        <strain evidence="5">1</strain>
    </source>
</reference>
<evidence type="ECO:0000259" key="4">
    <source>
        <dbReference type="Pfam" id="PF10531"/>
    </source>
</evidence>
<dbReference type="InterPro" id="IPR049712">
    <property type="entry name" value="Poly_export"/>
</dbReference>
<dbReference type="PANTHER" id="PTHR33619:SF3">
    <property type="entry name" value="POLYSACCHARIDE EXPORT PROTEIN GFCE-RELATED"/>
    <property type="match status" value="1"/>
</dbReference>
<evidence type="ECO:0000256" key="1">
    <source>
        <dbReference type="ARBA" id="ARBA00022729"/>
    </source>
</evidence>
<keyword evidence="6" id="KW-1185">Reference proteome</keyword>
<evidence type="ECO:0000256" key="2">
    <source>
        <dbReference type="SAM" id="MobiDB-lite"/>
    </source>
</evidence>
<dbReference type="Gene3D" id="3.10.560.10">
    <property type="entry name" value="Outer membrane lipoprotein wza domain like"/>
    <property type="match status" value="1"/>
</dbReference>
<evidence type="ECO:0000313" key="5">
    <source>
        <dbReference type="EMBL" id="VEP18424.1"/>
    </source>
</evidence>
<feature type="domain" description="Polysaccharide export protein N-terminal" evidence="3">
    <location>
        <begin position="89"/>
        <end position="157"/>
    </location>
</feature>
<dbReference type="RefSeq" id="WP_144867773.1">
    <property type="nucleotide sequence ID" value="NZ_LR213837.1"/>
</dbReference>
<keyword evidence="1" id="KW-0732">Signal</keyword>
<organism evidence="5 6">
    <name type="scientific">Hyella patelloides LEGE 07179</name>
    <dbReference type="NCBI Taxonomy" id="945734"/>
    <lineage>
        <taxon>Bacteria</taxon>
        <taxon>Bacillati</taxon>
        <taxon>Cyanobacteriota</taxon>
        <taxon>Cyanophyceae</taxon>
        <taxon>Pleurocapsales</taxon>
        <taxon>Hyellaceae</taxon>
        <taxon>Hyella</taxon>
    </lineage>
</organism>